<evidence type="ECO:0000259" key="1">
    <source>
        <dbReference type="Pfam" id="PF13338"/>
    </source>
</evidence>
<dbReference type="eggNOG" id="arCOG04793">
    <property type="taxonomic scope" value="Archaea"/>
</dbReference>
<gene>
    <name evidence="2" type="ordered locus">PTO0033</name>
    <name evidence="3" type="ORF">SAMN02745355_1370</name>
</gene>
<dbReference type="Proteomes" id="UP000192315">
    <property type="component" value="Unassembled WGS sequence"/>
</dbReference>
<dbReference type="InterPro" id="IPR025159">
    <property type="entry name" value="AbiEi_N"/>
</dbReference>
<dbReference type="HOGENOM" id="CLU_1346450_0_0_2"/>
<evidence type="ECO:0000313" key="5">
    <source>
        <dbReference type="Proteomes" id="UP000192315"/>
    </source>
</evidence>
<dbReference type="EMBL" id="FWYE01000004">
    <property type="protein sequence ID" value="SMD31430.1"/>
    <property type="molecule type" value="Genomic_DNA"/>
</dbReference>
<dbReference type="OrthoDB" id="350054at2157"/>
<accession>A0A8G2FXR5</accession>
<evidence type="ECO:0000313" key="2">
    <source>
        <dbReference type="EMBL" id="AAT42618.1"/>
    </source>
</evidence>
<dbReference type="RefSeq" id="WP_011176834.1">
    <property type="nucleotide sequence ID" value="NC_005877.1"/>
</dbReference>
<sequence>MKYNSMQDILIELSSHKKIFTIKDVAKIMNKSSKYVSKLLSSNKYVKRIERGKYYINIGNQIDFYEIASNIVYPSYISLFSAFEYYSITDQIIKKYSVISIKRHRNIELEKNLIEFNFIKKERFFGYKKINNIYIATPEKAFIDSIYYKNPEFSYVEESFNRAMRSKLIDVKKLIEYSERMDLPALKNKVVLLIKNYRSGRND</sequence>
<evidence type="ECO:0000313" key="3">
    <source>
        <dbReference type="EMBL" id="SMD31430.1"/>
    </source>
</evidence>
<dbReference type="STRING" id="263820.PTO0033"/>
<dbReference type="KEGG" id="pto:PTO0033"/>
<keyword evidence="5" id="KW-1185">Reference proteome</keyword>
<dbReference type="Proteomes" id="UP000000438">
    <property type="component" value="Chromosome"/>
</dbReference>
<name>Q6L333_PICTO</name>
<evidence type="ECO:0000313" key="4">
    <source>
        <dbReference type="Proteomes" id="UP000000438"/>
    </source>
</evidence>
<dbReference type="InParanoid" id="Q6L333"/>
<reference evidence="2" key="2">
    <citation type="submission" date="2004-02" db="EMBL/GenBank/DDBJ databases">
        <authorList>
            <person name="Fuetterer O."/>
            <person name="Angelov A."/>
            <person name="Liesegang H."/>
            <person name="Gottschalk G."/>
            <person name="Schleper C."/>
            <person name="Schepers B."/>
            <person name="Dock C."/>
            <person name="Antranikian G."/>
            <person name="Liebl W."/>
        </authorList>
    </citation>
    <scope>NUCLEOTIDE SEQUENCE</scope>
    <source>
        <strain evidence="2">DSM 9790</strain>
    </source>
</reference>
<protein>
    <submittedName>
        <fullName evidence="3">Transcriptional regulator, predicted component of viral defense system</fullName>
    </submittedName>
</protein>
<dbReference type="GeneID" id="2843928"/>
<feature type="domain" description="AbiEi antitoxin N-terminal" evidence="1">
    <location>
        <begin position="8"/>
        <end position="56"/>
    </location>
</feature>
<reference evidence="3 5" key="3">
    <citation type="submission" date="2017-04" db="EMBL/GenBank/DDBJ databases">
        <authorList>
            <person name="Varghese N."/>
            <person name="Submissions S."/>
        </authorList>
    </citation>
    <scope>NUCLEOTIDE SEQUENCE [LARGE SCALE GENOMIC DNA]</scope>
    <source>
        <strain evidence="3 5">DSM 9789</strain>
    </source>
</reference>
<dbReference type="AlphaFoldDB" id="Q6L333"/>
<dbReference type="EMBL" id="AE017261">
    <property type="protein sequence ID" value="AAT42618.1"/>
    <property type="molecule type" value="Genomic_DNA"/>
</dbReference>
<proteinExistence type="predicted"/>
<accession>Q6L333</accession>
<organism evidence="2 4">
    <name type="scientific">Picrophilus torridus (strain ATCC 700027 / DSM 9790 / JCM 10055 / NBRC 100828 / KAW 2/3)</name>
    <dbReference type="NCBI Taxonomy" id="1122961"/>
    <lineage>
        <taxon>Archaea</taxon>
        <taxon>Methanobacteriati</taxon>
        <taxon>Thermoplasmatota</taxon>
        <taxon>Thermoplasmata</taxon>
        <taxon>Thermoplasmatales</taxon>
        <taxon>Picrophilaceae</taxon>
        <taxon>Picrophilus</taxon>
    </lineage>
</organism>
<dbReference type="Pfam" id="PF13338">
    <property type="entry name" value="AbiEi_4"/>
    <property type="match status" value="1"/>
</dbReference>
<reference evidence="2 4" key="1">
    <citation type="journal article" date="2004" name="Proc. Natl. Acad. Sci. U.S.A.">
        <title>Genome sequence of Picrophilus torridus and its implications for life around pH 0.</title>
        <authorList>
            <person name="Futterer O."/>
            <person name="Angelov A."/>
            <person name="Liesegang H."/>
            <person name="Gottschalk G."/>
            <person name="Schleper C."/>
            <person name="Schepers B."/>
            <person name="Dock C."/>
            <person name="Antranikian G."/>
            <person name="Liebl W."/>
        </authorList>
    </citation>
    <scope>NUCLEOTIDE SEQUENCE [LARGE SCALE GENOMIC DNA]</scope>
    <source>
        <strain evidence="4">ATCC 700027 / DSM 9790 / JCM 10055 / NBRC 100828</strain>
        <strain evidence="2">DSM 9790</strain>
    </source>
</reference>
<dbReference type="PaxDb" id="263820-PTO0033"/>